<dbReference type="OrthoDB" id="5135382at2"/>
<dbReference type="STRING" id="1261640.BHK98_01115"/>
<reference evidence="1 2" key="1">
    <citation type="journal article" date="2016" name="Appl. Environ. Microbiol.">
        <title>Function and Phylogeny of Bacterial Butyryl Coenzyme A:Acetate Transferases and Their Diversity in the Proximal Colon of Swine.</title>
        <authorList>
            <person name="Trachsel J."/>
            <person name="Bayles D.O."/>
            <person name="Looft T."/>
            <person name="Levine U.Y."/>
            <person name="Allen H.K."/>
        </authorList>
    </citation>
    <scope>NUCLEOTIDE SEQUENCE [LARGE SCALE GENOMIC DNA]</scope>
    <source>
        <strain evidence="1 2">68-3-10</strain>
    </source>
</reference>
<organism evidence="1 2">
    <name type="scientific">Hornefia porci</name>
    <dbReference type="NCBI Taxonomy" id="2652292"/>
    <lineage>
        <taxon>Bacteria</taxon>
        <taxon>Bacillati</taxon>
        <taxon>Bacillota</taxon>
        <taxon>Clostridia</taxon>
        <taxon>Peptostreptococcales</taxon>
        <taxon>Anaerovoracaceae</taxon>
        <taxon>Hornefia</taxon>
    </lineage>
</organism>
<dbReference type="EMBL" id="MJIE01000001">
    <property type="protein sequence ID" value="OLR54804.1"/>
    <property type="molecule type" value="Genomic_DNA"/>
</dbReference>
<comment type="caution">
    <text evidence="1">The sequence shown here is derived from an EMBL/GenBank/DDBJ whole genome shotgun (WGS) entry which is preliminary data.</text>
</comment>
<keyword evidence="2" id="KW-1185">Reference proteome</keyword>
<dbReference type="RefSeq" id="WP_075711823.1">
    <property type="nucleotide sequence ID" value="NZ_MJIE01000001.1"/>
</dbReference>
<proteinExistence type="predicted"/>
<dbReference type="Pfam" id="PF18960">
    <property type="entry name" value="DUF5702"/>
    <property type="match status" value="1"/>
</dbReference>
<protein>
    <submittedName>
        <fullName evidence="1">Uncharacterized protein</fullName>
    </submittedName>
</protein>
<dbReference type="AlphaFoldDB" id="A0A1Q9JF97"/>
<name>A0A1Q9JF97_9FIRM</name>
<evidence type="ECO:0000313" key="2">
    <source>
        <dbReference type="Proteomes" id="UP000187404"/>
    </source>
</evidence>
<evidence type="ECO:0000313" key="1">
    <source>
        <dbReference type="EMBL" id="OLR54804.1"/>
    </source>
</evidence>
<dbReference type="InterPro" id="IPR043756">
    <property type="entry name" value="DUF5702"/>
</dbReference>
<gene>
    <name evidence="1" type="ORF">BHK98_01115</name>
</gene>
<sequence>MRKMNKRGSVTVLAAMLLVTLITVIMTFVHASKMLAVRGVTAEAGLLWCESVLGEYDLNLRNRYGLFGFYGVESDISGKIDAYARRSFADKRYIRYEGSSCELYEYSLASVRNFREQAVKTGKLIAAGVVRAPDCGIRAAASGDAPADGEAVLQELPSEGMREGMRLPSLKQLGRGEKENPVKRGSDRYFEDRYIQTFFRDLLEEEETNPVYFRGEVEYILAGKKSDRENQRTVKRALMTMRTALNLTYILKEPEMKAKTAAAAALLAPEAQPAMQKAVETAWAAAEAWNDCQLLQHGKKVPWMKDRKSWATDLESVIRSFSVEKGKSSLKKRTPYVDPGNADGPDYRGYLAVLLYAMNREVKLMRAMDLIQINMRRCYYGSFRIRDYSCGLDAELKINGSRVHVRKTY</sequence>
<accession>A0A1Q9JF97</accession>
<dbReference type="Proteomes" id="UP000187404">
    <property type="component" value="Unassembled WGS sequence"/>
</dbReference>